<dbReference type="InterPro" id="IPR047647">
    <property type="entry name" value="ISAs1_transpos"/>
</dbReference>
<evidence type="ECO:0000256" key="2">
    <source>
        <dbReference type="SAM" id="Phobius"/>
    </source>
</evidence>
<dbReference type="EMBL" id="VCKX01000565">
    <property type="protein sequence ID" value="TMR09696.1"/>
    <property type="molecule type" value="Genomic_DNA"/>
</dbReference>
<keyword evidence="6" id="KW-1185">Reference proteome</keyword>
<protein>
    <submittedName>
        <fullName evidence="5">ISAs1 family transposase</fullName>
    </submittedName>
</protein>
<keyword evidence="2" id="KW-0812">Transmembrane</keyword>
<organism evidence="5 6">
    <name type="scientific">Nonomuraea zeae</name>
    <dbReference type="NCBI Taxonomy" id="1642303"/>
    <lineage>
        <taxon>Bacteria</taxon>
        <taxon>Bacillati</taxon>
        <taxon>Actinomycetota</taxon>
        <taxon>Actinomycetes</taxon>
        <taxon>Streptosporangiales</taxon>
        <taxon>Streptosporangiaceae</taxon>
        <taxon>Nonomuraea</taxon>
    </lineage>
</organism>
<dbReference type="AlphaFoldDB" id="A0A5S4FKQ3"/>
<dbReference type="GO" id="GO:0003677">
    <property type="term" value="F:DNA binding"/>
    <property type="evidence" value="ECO:0007669"/>
    <property type="project" value="InterPro"/>
</dbReference>
<feature type="domain" description="H repeat-associated protein N-terminal" evidence="4">
    <location>
        <begin position="86"/>
        <end position="172"/>
    </location>
</feature>
<dbReference type="NCBIfam" id="NF033564">
    <property type="entry name" value="transpos_ISAs1"/>
    <property type="match status" value="1"/>
</dbReference>
<dbReference type="InterPro" id="IPR051698">
    <property type="entry name" value="Transposase_11-like"/>
</dbReference>
<accession>A0A5S4FKQ3</accession>
<feature type="transmembrane region" description="Helical" evidence="2">
    <location>
        <begin position="104"/>
        <end position="123"/>
    </location>
</feature>
<evidence type="ECO:0000256" key="1">
    <source>
        <dbReference type="SAM" id="MobiDB-lite"/>
    </source>
</evidence>
<dbReference type="Pfam" id="PF01609">
    <property type="entry name" value="DDE_Tnp_1"/>
    <property type="match status" value="1"/>
</dbReference>
<evidence type="ECO:0000259" key="3">
    <source>
        <dbReference type="Pfam" id="PF01609"/>
    </source>
</evidence>
<dbReference type="GO" id="GO:0004803">
    <property type="term" value="F:transposase activity"/>
    <property type="evidence" value="ECO:0007669"/>
    <property type="project" value="InterPro"/>
</dbReference>
<keyword evidence="2" id="KW-0472">Membrane</keyword>
<feature type="domain" description="Transposase IS4-like" evidence="3">
    <location>
        <begin position="195"/>
        <end position="327"/>
    </location>
</feature>
<gene>
    <name evidence="5" type="ORF">ETD85_61200</name>
</gene>
<keyword evidence="2" id="KW-1133">Transmembrane helix</keyword>
<sequence length="425" mass="46887">MALPGPKRSRLMGHARAGRSRVVEGAPGYRWQTLPLMIVGCLRQSIKNRGRVRVPSSPIKVLDRHLEHITVADPLSDLLELPTLAEVLDTVPDPRSRRGRRYRLGPLLALSLLAVLGGATSLVRITRFIAEYDPELRARASLPGTPRLAASTLGRLFARLDGAAFDTATCNYLAMLAACAPPATSGRPSAQAPLTGLAVDGKTLRGSRTADGTTVHLLAATRHDTQTVLAQRQIEAKSNEIPAFTPLLADLDLTGVVITADALHTQHQHAHHVIASGGHYLFIVKGNQPTLQRRLKALPWREAVLNDRTDETGHGRREIRRMKICTVRPGLPFPHAVQAIQVKRRRTDHRTDHHRHDLRRHQPPAGTQHPRPTRHPDPRALEHWPSPHSVETEPGKVWSWQQLRGGALIRSSGPGRLRIVKETGK</sequence>
<dbReference type="InterPro" id="IPR002559">
    <property type="entry name" value="Transposase_11"/>
</dbReference>
<dbReference type="GO" id="GO:0006313">
    <property type="term" value="P:DNA transposition"/>
    <property type="evidence" value="ECO:0007669"/>
    <property type="project" value="InterPro"/>
</dbReference>
<evidence type="ECO:0000259" key="4">
    <source>
        <dbReference type="Pfam" id="PF13808"/>
    </source>
</evidence>
<feature type="non-terminal residue" evidence="5">
    <location>
        <position position="425"/>
    </location>
</feature>
<name>A0A5S4FKQ3_9ACTN</name>
<dbReference type="PANTHER" id="PTHR30298">
    <property type="entry name" value="H REPEAT-ASSOCIATED PREDICTED TRANSPOSASE"/>
    <property type="match status" value="1"/>
</dbReference>
<dbReference type="Pfam" id="PF13808">
    <property type="entry name" value="DDE_Tnp_1_assoc"/>
    <property type="match status" value="1"/>
</dbReference>
<evidence type="ECO:0000313" key="6">
    <source>
        <dbReference type="Proteomes" id="UP000306628"/>
    </source>
</evidence>
<dbReference type="PANTHER" id="PTHR30298:SF0">
    <property type="entry name" value="PROTEIN YBFL-RELATED"/>
    <property type="match status" value="1"/>
</dbReference>
<dbReference type="InterPro" id="IPR032806">
    <property type="entry name" value="YbfD_N"/>
</dbReference>
<dbReference type="Proteomes" id="UP000306628">
    <property type="component" value="Unassembled WGS sequence"/>
</dbReference>
<proteinExistence type="predicted"/>
<evidence type="ECO:0000313" key="5">
    <source>
        <dbReference type="EMBL" id="TMR09696.1"/>
    </source>
</evidence>
<reference evidence="5 6" key="1">
    <citation type="submission" date="2019-05" db="EMBL/GenBank/DDBJ databases">
        <title>Draft genome sequence of Nonomuraea zeae DSM 100528.</title>
        <authorList>
            <person name="Saricaoglu S."/>
            <person name="Isik K."/>
        </authorList>
    </citation>
    <scope>NUCLEOTIDE SEQUENCE [LARGE SCALE GENOMIC DNA]</scope>
    <source>
        <strain evidence="5 6">DSM 100528</strain>
    </source>
</reference>
<dbReference type="OrthoDB" id="3867913at2"/>
<comment type="caution">
    <text evidence="5">The sequence shown here is derived from an EMBL/GenBank/DDBJ whole genome shotgun (WGS) entry which is preliminary data.</text>
</comment>
<feature type="region of interest" description="Disordered" evidence="1">
    <location>
        <begin position="343"/>
        <end position="395"/>
    </location>
</feature>